<evidence type="ECO:0000313" key="9">
    <source>
        <dbReference type="Proteomes" id="UP001060368"/>
    </source>
</evidence>
<evidence type="ECO:0000256" key="3">
    <source>
        <dbReference type="ARBA" id="ARBA00022676"/>
    </source>
</evidence>
<gene>
    <name evidence="8" type="ORF">L6E24_05300</name>
</gene>
<dbReference type="InterPro" id="IPR001173">
    <property type="entry name" value="Glyco_trans_2-like"/>
</dbReference>
<dbReference type="EC" id="2.4.-.-" evidence="8"/>
<dbReference type="RefSeq" id="WP_257743671.1">
    <property type="nucleotide sequence ID" value="NZ_CP096115.1"/>
</dbReference>
<comment type="subcellular location">
    <subcellularLocation>
        <location evidence="1">Cell membrane</location>
    </subcellularLocation>
</comment>
<evidence type="ECO:0000256" key="6">
    <source>
        <dbReference type="SAM" id="Phobius"/>
    </source>
</evidence>
<evidence type="ECO:0000256" key="1">
    <source>
        <dbReference type="ARBA" id="ARBA00004236"/>
    </source>
</evidence>
<protein>
    <submittedName>
        <fullName evidence="8">Glycosyltransferase</fullName>
        <ecNumber evidence="8">2.4.-.-</ecNumber>
    </submittedName>
</protein>
<evidence type="ECO:0000259" key="7">
    <source>
        <dbReference type="Pfam" id="PF00535"/>
    </source>
</evidence>
<dbReference type="GO" id="GO:0016757">
    <property type="term" value="F:glycosyltransferase activity"/>
    <property type="evidence" value="ECO:0007669"/>
    <property type="project" value="UniProtKB-KW"/>
</dbReference>
<dbReference type="GO" id="GO:0005886">
    <property type="term" value="C:plasma membrane"/>
    <property type="evidence" value="ECO:0007669"/>
    <property type="project" value="UniProtKB-SubCell"/>
</dbReference>
<feature type="domain" description="Glycosyltransferase 2-like" evidence="7">
    <location>
        <begin position="6"/>
        <end position="161"/>
    </location>
</feature>
<dbReference type="GeneID" id="74307091"/>
<dbReference type="Pfam" id="PF00535">
    <property type="entry name" value="Glycos_transf_2"/>
    <property type="match status" value="1"/>
</dbReference>
<reference evidence="8" key="1">
    <citation type="submission" date="2022-04" db="EMBL/GenBank/DDBJ databases">
        <title>Complete genome of Methanoplanus endosymbiosus DSM 3599.</title>
        <authorList>
            <person name="Chen S.-C."/>
            <person name="You Y.-T."/>
            <person name="Zhou Y.-Z."/>
            <person name="Lai M.-C."/>
        </authorList>
    </citation>
    <scope>NUCLEOTIDE SEQUENCE</scope>
    <source>
        <strain evidence="8">DSM 3599</strain>
    </source>
</reference>
<keyword evidence="2" id="KW-1003">Cell membrane</keyword>
<keyword evidence="3 8" id="KW-0328">Glycosyltransferase</keyword>
<dbReference type="EMBL" id="CP096115">
    <property type="protein sequence ID" value="UUX93533.1"/>
    <property type="molecule type" value="Genomic_DNA"/>
</dbReference>
<evidence type="ECO:0000313" key="8">
    <source>
        <dbReference type="EMBL" id="UUX93533.1"/>
    </source>
</evidence>
<dbReference type="AlphaFoldDB" id="A0A9E7PNK0"/>
<proteinExistence type="predicted"/>
<evidence type="ECO:0000256" key="2">
    <source>
        <dbReference type="ARBA" id="ARBA00022475"/>
    </source>
</evidence>
<organism evidence="8 9">
    <name type="scientific">Methanoplanus endosymbiosus</name>
    <dbReference type="NCBI Taxonomy" id="33865"/>
    <lineage>
        <taxon>Archaea</taxon>
        <taxon>Methanobacteriati</taxon>
        <taxon>Methanobacteriota</taxon>
        <taxon>Stenosarchaea group</taxon>
        <taxon>Methanomicrobia</taxon>
        <taxon>Methanomicrobiales</taxon>
        <taxon>Methanomicrobiaceae</taxon>
        <taxon>Methanoplanus</taxon>
    </lineage>
</organism>
<evidence type="ECO:0000256" key="4">
    <source>
        <dbReference type="ARBA" id="ARBA00022679"/>
    </source>
</evidence>
<dbReference type="PANTHER" id="PTHR43646:SF2">
    <property type="entry name" value="GLYCOSYLTRANSFERASE 2-LIKE DOMAIN-CONTAINING PROTEIN"/>
    <property type="match status" value="1"/>
</dbReference>
<keyword evidence="9" id="KW-1185">Reference proteome</keyword>
<dbReference type="Proteomes" id="UP001060368">
    <property type="component" value="Chromosome"/>
</dbReference>
<dbReference type="KEGG" id="mend:L6E24_05300"/>
<dbReference type="Gene3D" id="3.90.550.10">
    <property type="entry name" value="Spore Coat Polysaccharide Biosynthesis Protein SpsA, Chain A"/>
    <property type="match status" value="1"/>
</dbReference>
<dbReference type="PANTHER" id="PTHR43646">
    <property type="entry name" value="GLYCOSYLTRANSFERASE"/>
    <property type="match status" value="1"/>
</dbReference>
<dbReference type="InterPro" id="IPR029044">
    <property type="entry name" value="Nucleotide-diphossugar_trans"/>
</dbReference>
<sequence length="236" mass="26606">MEPRISVVIPTYNEEDNISACLESLSKQTIPREEYELIVVDGGSADKTREFAEKYADRVFIQKSKRVGGARNDGAEAAKAKILATTDADCLIPEDWLETILAIFENNPDTVQLYGTVAPIEPGIKHKISLILANVFSGLGYYTHTLYYTLGCNTAFRAEAYHSIGGYKCIDAGDDLEIAQRMRKIGKVRLSTKIKVRFSMRRYVQFGTLKSLYIWLYIVIKGGNSAKYTYARQKYK</sequence>
<keyword evidence="4 8" id="KW-0808">Transferase</keyword>
<keyword evidence="5 6" id="KW-0472">Membrane</keyword>
<accession>A0A9E7PNK0</accession>
<name>A0A9E7PNK0_9EURY</name>
<dbReference type="SUPFAM" id="SSF53448">
    <property type="entry name" value="Nucleotide-diphospho-sugar transferases"/>
    <property type="match status" value="1"/>
</dbReference>
<evidence type="ECO:0000256" key="5">
    <source>
        <dbReference type="ARBA" id="ARBA00023136"/>
    </source>
</evidence>
<keyword evidence="6" id="KW-1133">Transmembrane helix</keyword>
<keyword evidence="6" id="KW-0812">Transmembrane</keyword>
<feature type="transmembrane region" description="Helical" evidence="6">
    <location>
        <begin position="203"/>
        <end position="220"/>
    </location>
</feature>